<feature type="region of interest" description="Disordered" evidence="1">
    <location>
        <begin position="43"/>
        <end position="69"/>
    </location>
</feature>
<protein>
    <submittedName>
        <fullName evidence="2">Uncharacterized protein</fullName>
    </submittedName>
</protein>
<dbReference type="Proteomes" id="UP000499080">
    <property type="component" value="Unassembled WGS sequence"/>
</dbReference>
<evidence type="ECO:0000313" key="3">
    <source>
        <dbReference type="Proteomes" id="UP000499080"/>
    </source>
</evidence>
<dbReference type="AlphaFoldDB" id="A0A4Y2JGE9"/>
<sequence length="110" mass="12193">METRLPDLRFADSKPGSTKDTVFLVIVVLSLMDLDYYVTPSGIIHNKNSSKVDSTWKRSGDKKENGGTPYGLPPACVAFEPVAQENLPQPITSVSYRTVNLQAMFLVFLQ</sequence>
<organism evidence="2 3">
    <name type="scientific">Araneus ventricosus</name>
    <name type="common">Orbweaver spider</name>
    <name type="synonym">Epeira ventricosa</name>
    <dbReference type="NCBI Taxonomy" id="182803"/>
    <lineage>
        <taxon>Eukaryota</taxon>
        <taxon>Metazoa</taxon>
        <taxon>Ecdysozoa</taxon>
        <taxon>Arthropoda</taxon>
        <taxon>Chelicerata</taxon>
        <taxon>Arachnida</taxon>
        <taxon>Araneae</taxon>
        <taxon>Araneomorphae</taxon>
        <taxon>Entelegynae</taxon>
        <taxon>Araneoidea</taxon>
        <taxon>Araneidae</taxon>
        <taxon>Araneus</taxon>
    </lineage>
</organism>
<reference evidence="2 3" key="1">
    <citation type="journal article" date="2019" name="Sci. Rep.">
        <title>Orb-weaving spider Araneus ventricosus genome elucidates the spidroin gene catalogue.</title>
        <authorList>
            <person name="Kono N."/>
            <person name="Nakamura H."/>
            <person name="Ohtoshi R."/>
            <person name="Moran D.A.P."/>
            <person name="Shinohara A."/>
            <person name="Yoshida Y."/>
            <person name="Fujiwara M."/>
            <person name="Mori M."/>
            <person name="Tomita M."/>
            <person name="Arakawa K."/>
        </authorList>
    </citation>
    <scope>NUCLEOTIDE SEQUENCE [LARGE SCALE GENOMIC DNA]</scope>
</reference>
<comment type="caution">
    <text evidence="2">The sequence shown here is derived from an EMBL/GenBank/DDBJ whole genome shotgun (WGS) entry which is preliminary data.</text>
</comment>
<accession>A0A4Y2JGE9</accession>
<feature type="compositionally biased region" description="Basic and acidic residues" evidence="1">
    <location>
        <begin position="54"/>
        <end position="65"/>
    </location>
</feature>
<name>A0A4Y2JGE9_ARAVE</name>
<proteinExistence type="predicted"/>
<keyword evidence="3" id="KW-1185">Reference proteome</keyword>
<evidence type="ECO:0000313" key="2">
    <source>
        <dbReference type="EMBL" id="GBM88196.1"/>
    </source>
</evidence>
<gene>
    <name evidence="2" type="ORF">AVEN_57952_1</name>
</gene>
<dbReference type="EMBL" id="BGPR01003441">
    <property type="protein sequence ID" value="GBM88196.1"/>
    <property type="molecule type" value="Genomic_DNA"/>
</dbReference>
<evidence type="ECO:0000256" key="1">
    <source>
        <dbReference type="SAM" id="MobiDB-lite"/>
    </source>
</evidence>